<dbReference type="AlphaFoldDB" id="A0A078B5L1"/>
<dbReference type="Proteomes" id="UP000039865">
    <property type="component" value="Unassembled WGS sequence"/>
</dbReference>
<organism evidence="1 2">
    <name type="scientific">Stylonychia lemnae</name>
    <name type="common">Ciliate</name>
    <dbReference type="NCBI Taxonomy" id="5949"/>
    <lineage>
        <taxon>Eukaryota</taxon>
        <taxon>Sar</taxon>
        <taxon>Alveolata</taxon>
        <taxon>Ciliophora</taxon>
        <taxon>Intramacronucleata</taxon>
        <taxon>Spirotrichea</taxon>
        <taxon>Stichotrichia</taxon>
        <taxon>Sporadotrichida</taxon>
        <taxon>Oxytrichidae</taxon>
        <taxon>Stylonychinae</taxon>
        <taxon>Stylonychia</taxon>
    </lineage>
</organism>
<proteinExistence type="predicted"/>
<reference evidence="1 2" key="1">
    <citation type="submission" date="2014-06" db="EMBL/GenBank/DDBJ databases">
        <authorList>
            <person name="Swart Estienne"/>
        </authorList>
    </citation>
    <scope>NUCLEOTIDE SEQUENCE [LARGE SCALE GENOMIC DNA]</scope>
    <source>
        <strain evidence="1 2">130c</strain>
    </source>
</reference>
<name>A0A078B5L1_STYLE</name>
<sequence length="96" mass="10957">MYQLNGLDEFLKQEYKAGFMYSPAMLSKTIYKALNDLPPNTTAFPNREDYEAVKKQLMSNKKNKDIKRIITPDGKYARINGKITDIGSITATTSTW</sequence>
<dbReference type="EMBL" id="CCKQ01016728">
    <property type="protein sequence ID" value="CDW88592.1"/>
    <property type="molecule type" value="Genomic_DNA"/>
</dbReference>
<gene>
    <name evidence="1" type="primary">Contig16089.g17156</name>
    <name evidence="1" type="ORF">STYLEM_17714</name>
</gene>
<evidence type="ECO:0000313" key="2">
    <source>
        <dbReference type="Proteomes" id="UP000039865"/>
    </source>
</evidence>
<evidence type="ECO:0000313" key="1">
    <source>
        <dbReference type="EMBL" id="CDW88592.1"/>
    </source>
</evidence>
<accession>A0A078B5L1</accession>
<dbReference type="InParanoid" id="A0A078B5L1"/>
<protein>
    <submittedName>
        <fullName evidence="1">Uncharacterized protein</fullName>
    </submittedName>
</protein>
<keyword evidence="2" id="KW-1185">Reference proteome</keyword>